<keyword evidence="3" id="KW-1185">Reference proteome</keyword>
<proteinExistence type="predicted"/>
<evidence type="ECO:0000313" key="3">
    <source>
        <dbReference type="Proteomes" id="UP001162834"/>
    </source>
</evidence>
<evidence type="ECO:0000256" key="1">
    <source>
        <dbReference type="SAM" id="MobiDB-lite"/>
    </source>
</evidence>
<feature type="compositionally biased region" description="Low complexity" evidence="1">
    <location>
        <begin position="226"/>
        <end position="253"/>
    </location>
</feature>
<sequence length="260" mass="26006">MAGPFARLRRGGDAEAEAATSFETATDATAGDAGTNPKTELTAAPPTEVIGAVMATPGDGARATADTAVLAAVVEQAPPEAAAAGTELVPADLPPDAAAPADQPAGTEPATEPAAPTFLARGRMRRRLRYVRRAREVALRDLGGLVFDMHRFGRDRNDLVDQKLTALSALDAEMRALGQALEDPDGVTVLREPGLASCARCGALHASDAHFCSTCGLPVGKGAGLPAGPTFAGPAPSPAAAAPAADGPTAGGEPPAPPPS</sequence>
<feature type="region of interest" description="Disordered" evidence="1">
    <location>
        <begin position="90"/>
        <end position="114"/>
    </location>
</feature>
<dbReference type="KEGG" id="sbae:DSM104329_04115"/>
<accession>A0A9E7C1P2</accession>
<reference evidence="2" key="1">
    <citation type="journal article" date="2022" name="Int. J. Syst. Evol. Microbiol.">
        <title>Pseudomonas aegrilactucae sp. nov. and Pseudomonas morbosilactucae sp. nov., pathogens causing bacterial rot of lettuce in Japan.</title>
        <authorList>
            <person name="Sawada H."/>
            <person name="Fujikawa T."/>
            <person name="Satou M."/>
        </authorList>
    </citation>
    <scope>NUCLEOTIDE SEQUENCE</scope>
    <source>
        <strain evidence="2">0166_1</strain>
    </source>
</reference>
<feature type="region of interest" description="Disordered" evidence="1">
    <location>
        <begin position="1"/>
        <end position="46"/>
    </location>
</feature>
<organism evidence="2 3">
    <name type="scientific">Capillimicrobium parvum</name>
    <dbReference type="NCBI Taxonomy" id="2884022"/>
    <lineage>
        <taxon>Bacteria</taxon>
        <taxon>Bacillati</taxon>
        <taxon>Actinomycetota</taxon>
        <taxon>Thermoleophilia</taxon>
        <taxon>Solirubrobacterales</taxon>
        <taxon>Capillimicrobiaceae</taxon>
        <taxon>Capillimicrobium</taxon>
    </lineage>
</organism>
<protein>
    <recommendedName>
        <fullName evidence="4">Zinc ribbon domain-containing protein</fullName>
    </recommendedName>
</protein>
<name>A0A9E7C1P2_9ACTN</name>
<feature type="compositionally biased region" description="Low complexity" evidence="1">
    <location>
        <begin position="17"/>
        <end position="35"/>
    </location>
</feature>
<evidence type="ECO:0008006" key="4">
    <source>
        <dbReference type="Google" id="ProtNLM"/>
    </source>
</evidence>
<dbReference type="RefSeq" id="WP_259311740.1">
    <property type="nucleotide sequence ID" value="NZ_CP087164.1"/>
</dbReference>
<dbReference type="AlphaFoldDB" id="A0A9E7C1P2"/>
<evidence type="ECO:0000313" key="2">
    <source>
        <dbReference type="EMBL" id="UGS37695.1"/>
    </source>
</evidence>
<dbReference type="Proteomes" id="UP001162834">
    <property type="component" value="Chromosome"/>
</dbReference>
<dbReference type="EMBL" id="CP087164">
    <property type="protein sequence ID" value="UGS37695.1"/>
    <property type="molecule type" value="Genomic_DNA"/>
</dbReference>
<gene>
    <name evidence="2" type="ORF">DSM104329_04115</name>
</gene>
<feature type="region of interest" description="Disordered" evidence="1">
    <location>
        <begin position="225"/>
        <end position="260"/>
    </location>
</feature>